<comment type="caution">
    <text evidence="1">The sequence shown here is derived from an EMBL/GenBank/DDBJ whole genome shotgun (WGS) entry which is preliminary data.</text>
</comment>
<proteinExistence type="predicted"/>
<dbReference type="Proteomes" id="UP000055019">
    <property type="component" value="Unassembled WGS sequence"/>
</dbReference>
<dbReference type="AlphaFoldDB" id="A0A158L617"/>
<accession>A0A158L617</accession>
<name>A0A158L617_9BURK</name>
<dbReference type="EMBL" id="FCOM02000168">
    <property type="protein sequence ID" value="SAL88735.1"/>
    <property type="molecule type" value="Genomic_DNA"/>
</dbReference>
<reference evidence="1" key="1">
    <citation type="submission" date="2016-01" db="EMBL/GenBank/DDBJ databases">
        <authorList>
            <person name="Peeters C."/>
        </authorList>
    </citation>
    <scope>NUCLEOTIDE SEQUENCE [LARGE SCALE GENOMIC DNA]</scope>
    <source>
        <strain evidence="1">LMG 29317</strain>
    </source>
</reference>
<protein>
    <recommendedName>
        <fullName evidence="3">YVTN beta-propeller repeat-containing protein</fullName>
    </recommendedName>
</protein>
<dbReference type="InterPro" id="IPR011045">
    <property type="entry name" value="N2O_reductase_N"/>
</dbReference>
<evidence type="ECO:0008006" key="3">
    <source>
        <dbReference type="Google" id="ProtNLM"/>
    </source>
</evidence>
<evidence type="ECO:0000313" key="1">
    <source>
        <dbReference type="EMBL" id="SAL88735.1"/>
    </source>
</evidence>
<dbReference type="SUPFAM" id="SSF50974">
    <property type="entry name" value="Nitrous oxide reductase, N-terminal domain"/>
    <property type="match status" value="1"/>
</dbReference>
<sequence>MLASLSERLGDLPGAKGNQGLLDVPELRLAFIACDGNDRLLVLNTRTIRVSQSFDGGGGPDVLAFDSAAGTTYVAGSQVFPTRYR</sequence>
<organism evidence="1 2">
    <name type="scientific">Caballeronia arvi</name>
    <dbReference type="NCBI Taxonomy" id="1777135"/>
    <lineage>
        <taxon>Bacteria</taxon>
        <taxon>Pseudomonadati</taxon>
        <taxon>Pseudomonadota</taxon>
        <taxon>Betaproteobacteria</taxon>
        <taxon>Burkholderiales</taxon>
        <taxon>Burkholderiaceae</taxon>
        <taxon>Caballeronia</taxon>
    </lineage>
</organism>
<gene>
    <name evidence="1" type="ORF">AWB74_08707</name>
</gene>
<evidence type="ECO:0000313" key="2">
    <source>
        <dbReference type="Proteomes" id="UP000055019"/>
    </source>
</evidence>
<keyword evidence="2" id="KW-1185">Reference proteome</keyword>